<comment type="similarity">
    <text evidence="1 2">Belongs to the fructosamine kinase family.</text>
</comment>
<name>A0A5B8UI64_9BACT</name>
<dbReference type="OrthoDB" id="5291879at2"/>
<dbReference type="Proteomes" id="UP000321204">
    <property type="component" value="Chromosome"/>
</dbReference>
<dbReference type="EMBL" id="CP042433">
    <property type="protein sequence ID" value="QEC56056.1"/>
    <property type="molecule type" value="Genomic_DNA"/>
</dbReference>
<dbReference type="PIRSF" id="PIRSF006221">
    <property type="entry name" value="Ketosamine-3-kinase"/>
    <property type="match status" value="1"/>
</dbReference>
<dbReference type="InterPro" id="IPR016477">
    <property type="entry name" value="Fructo-/Ketosamine-3-kinase"/>
</dbReference>
<dbReference type="PANTHER" id="PTHR12149">
    <property type="entry name" value="FRUCTOSAMINE 3 KINASE-RELATED PROTEIN"/>
    <property type="match status" value="1"/>
</dbReference>
<reference evidence="3 4" key="1">
    <citation type="journal article" date="2015" name="Int. J. Syst. Evol. Microbiol.">
        <title>Flavisolibacter ginsenosidimutans sp. nov., with ginsenoside-converting activity isolated from soil used for cultivating ginseng.</title>
        <authorList>
            <person name="Zhao Y."/>
            <person name="Liu Q."/>
            <person name="Kang M.S."/>
            <person name="Jin F."/>
            <person name="Yu H."/>
            <person name="Im W.T."/>
        </authorList>
    </citation>
    <scope>NUCLEOTIDE SEQUENCE [LARGE SCALE GENOMIC DNA]</scope>
    <source>
        <strain evidence="3 4">Gsoil 636</strain>
    </source>
</reference>
<dbReference type="KEGG" id="fgg:FSB75_09170"/>
<dbReference type="InterPro" id="IPR011009">
    <property type="entry name" value="Kinase-like_dom_sf"/>
</dbReference>
<dbReference type="GO" id="GO:0016301">
    <property type="term" value="F:kinase activity"/>
    <property type="evidence" value="ECO:0007669"/>
    <property type="project" value="UniProtKB-UniRule"/>
</dbReference>
<dbReference type="RefSeq" id="WP_146785988.1">
    <property type="nucleotide sequence ID" value="NZ_BAABIO010000001.1"/>
</dbReference>
<keyword evidence="2 3" id="KW-0418">Kinase</keyword>
<proteinExistence type="inferred from homology"/>
<sequence length="293" mass="33679">MQVSAAIQSIIQQKLSEHFSAVRPVQFSGIGGESINETYRISFGAENVFCKLNSVSEFPQLFQKEKAGLELLAKQGILKTPAIIECFEQANSQVLVLEWIQPGEKTEGFWKKFGEQLATLHRISTDSFGLHEDNYMGSIPQSNRQHKTWVDFFAEERLKPMIGRCFHKKLLSKTHRQQFESVEKKLTEIFAEEKPSLLHGDLWNGNFMCNQNNEPVLIDPSVYFGHRSVDLAMTTLFGGFRQPFYEAYHHHFPLPKNHEQQWAVCNLYPLLIHLYLFGGGYLPQIENILRGFA</sequence>
<protein>
    <submittedName>
        <fullName evidence="3">Fructosamine kinase family protein</fullName>
    </submittedName>
</protein>
<dbReference type="AlphaFoldDB" id="A0A5B8UI64"/>
<keyword evidence="4" id="KW-1185">Reference proteome</keyword>
<organism evidence="3 4">
    <name type="scientific">Flavisolibacter ginsenosidimutans</name>
    <dbReference type="NCBI Taxonomy" id="661481"/>
    <lineage>
        <taxon>Bacteria</taxon>
        <taxon>Pseudomonadati</taxon>
        <taxon>Bacteroidota</taxon>
        <taxon>Chitinophagia</taxon>
        <taxon>Chitinophagales</taxon>
        <taxon>Chitinophagaceae</taxon>
        <taxon>Flavisolibacter</taxon>
    </lineage>
</organism>
<evidence type="ECO:0000256" key="1">
    <source>
        <dbReference type="ARBA" id="ARBA00009460"/>
    </source>
</evidence>
<evidence type="ECO:0000313" key="3">
    <source>
        <dbReference type="EMBL" id="QEC56056.1"/>
    </source>
</evidence>
<evidence type="ECO:0000256" key="2">
    <source>
        <dbReference type="PIRNR" id="PIRNR006221"/>
    </source>
</evidence>
<gene>
    <name evidence="3" type="ORF">FSB75_09170</name>
</gene>
<dbReference type="Gene3D" id="3.90.1200.10">
    <property type="match status" value="1"/>
</dbReference>
<dbReference type="PANTHER" id="PTHR12149:SF8">
    <property type="entry name" value="PROTEIN-RIBULOSAMINE 3-KINASE"/>
    <property type="match status" value="1"/>
</dbReference>
<dbReference type="Pfam" id="PF03881">
    <property type="entry name" value="Fructosamin_kin"/>
    <property type="match status" value="1"/>
</dbReference>
<keyword evidence="2" id="KW-0808">Transferase</keyword>
<evidence type="ECO:0000313" key="4">
    <source>
        <dbReference type="Proteomes" id="UP000321204"/>
    </source>
</evidence>
<dbReference type="SUPFAM" id="SSF56112">
    <property type="entry name" value="Protein kinase-like (PK-like)"/>
    <property type="match status" value="1"/>
</dbReference>
<accession>A0A5B8UI64</accession>
<dbReference type="Gene3D" id="3.30.200.20">
    <property type="entry name" value="Phosphorylase Kinase, domain 1"/>
    <property type="match status" value="1"/>
</dbReference>